<sequence length="301" mass="34479">MGTFEEDQNMEIIEEDMRWFYEAEGGEWHMFGVNPTDQCPLTNWLIEVEYHINPNGCMDYRIADCIYRLDFSVMKQINLSTGMQRPITRRCSTIGHRSTDGKPIPTPSLWETDLPCQIISLDSGTQECQGVVKMFAKTNPDVPIRSIRRIQNIPLWESFCRKKAELTQIKKMPLEERRLFHGTPHKNIKAICTSNFDLKFVGSNGSVYGKGIYFARNASYALKFCVGQGKCNGITPSKTIILARVLVGEFTQGDKDLGEAPSKDRTNTSFYDSCVDRFSNPNIFVVFDRNQVYPEYLIDFD</sequence>
<reference evidence="7" key="1">
    <citation type="journal article" date="2023" name="Science">
        <title>Genome structures resolve the early diversification of teleost fishes.</title>
        <authorList>
            <person name="Parey E."/>
            <person name="Louis A."/>
            <person name="Montfort J."/>
            <person name="Bouchez O."/>
            <person name="Roques C."/>
            <person name="Iampietro C."/>
            <person name="Lluch J."/>
            <person name="Castinel A."/>
            <person name="Donnadieu C."/>
            <person name="Desvignes T."/>
            <person name="Floi Bucao C."/>
            <person name="Jouanno E."/>
            <person name="Wen M."/>
            <person name="Mejri S."/>
            <person name="Dirks R."/>
            <person name="Jansen H."/>
            <person name="Henkel C."/>
            <person name="Chen W.J."/>
            <person name="Zahm M."/>
            <person name="Cabau C."/>
            <person name="Klopp C."/>
            <person name="Thompson A.W."/>
            <person name="Robinson-Rechavi M."/>
            <person name="Braasch I."/>
            <person name="Lecointre G."/>
            <person name="Bobe J."/>
            <person name="Postlethwait J.H."/>
            <person name="Berthelot C."/>
            <person name="Roest Crollius H."/>
            <person name="Guiguen Y."/>
        </authorList>
    </citation>
    <scope>NUCLEOTIDE SEQUENCE</scope>
    <source>
        <strain evidence="7">Concon-B</strain>
    </source>
</reference>
<comment type="similarity">
    <text evidence="3">Belongs to the ARTD/PARP family.</text>
</comment>
<evidence type="ECO:0000259" key="6">
    <source>
        <dbReference type="PROSITE" id="PS51059"/>
    </source>
</evidence>
<dbReference type="InterPro" id="IPR012317">
    <property type="entry name" value="Poly(ADP-ribose)pol_cat_dom"/>
</dbReference>
<feature type="domain" description="PARP catalytic" evidence="6">
    <location>
        <begin position="104"/>
        <end position="301"/>
    </location>
</feature>
<organism evidence="7 8">
    <name type="scientific">Conger conger</name>
    <name type="common">Conger eel</name>
    <name type="synonym">Muraena conger</name>
    <dbReference type="NCBI Taxonomy" id="82655"/>
    <lineage>
        <taxon>Eukaryota</taxon>
        <taxon>Metazoa</taxon>
        <taxon>Chordata</taxon>
        <taxon>Craniata</taxon>
        <taxon>Vertebrata</taxon>
        <taxon>Euteleostomi</taxon>
        <taxon>Actinopterygii</taxon>
        <taxon>Neopterygii</taxon>
        <taxon>Teleostei</taxon>
        <taxon>Anguilliformes</taxon>
        <taxon>Congridae</taxon>
        <taxon>Conger</taxon>
    </lineage>
</organism>
<dbReference type="SUPFAM" id="SSF56399">
    <property type="entry name" value="ADP-ribosylation"/>
    <property type="match status" value="1"/>
</dbReference>
<protein>
    <recommendedName>
        <fullName evidence="4">Poly [ADP-ribose] polymerase</fullName>
        <shortName evidence="4">PARP</shortName>
        <ecNumber evidence="4">2.4.2.-</ecNumber>
    </recommendedName>
</protein>
<dbReference type="Gene3D" id="3.30.720.50">
    <property type="match status" value="1"/>
</dbReference>
<dbReference type="PANTHER" id="PTHR45740">
    <property type="entry name" value="POLY [ADP-RIBOSE] POLYMERASE"/>
    <property type="match status" value="1"/>
</dbReference>
<dbReference type="GO" id="GO:0005634">
    <property type="term" value="C:nucleus"/>
    <property type="evidence" value="ECO:0007669"/>
    <property type="project" value="UniProtKB-SubCell"/>
</dbReference>
<dbReference type="AlphaFoldDB" id="A0A9Q1DGG3"/>
<comment type="subcellular location">
    <subcellularLocation>
        <location evidence="1">Nucleus</location>
    </subcellularLocation>
</comment>
<dbReference type="GO" id="GO:0003950">
    <property type="term" value="F:NAD+ poly-ADP-ribosyltransferase activity"/>
    <property type="evidence" value="ECO:0007669"/>
    <property type="project" value="UniProtKB-UniRule"/>
</dbReference>
<dbReference type="CDD" id="cd01439">
    <property type="entry name" value="TCCD_inducible_PARP_like"/>
    <property type="match status" value="1"/>
</dbReference>
<dbReference type="OrthoDB" id="6133115at2759"/>
<keyword evidence="2" id="KW-0539">Nucleus</keyword>
<dbReference type="EC" id="2.4.2.-" evidence="4"/>
<dbReference type="InterPro" id="IPR004170">
    <property type="entry name" value="WWE_dom"/>
</dbReference>
<dbReference type="InterPro" id="IPR051712">
    <property type="entry name" value="ARTD-AVP"/>
</dbReference>
<dbReference type="Pfam" id="PF02825">
    <property type="entry name" value="WWE"/>
    <property type="match status" value="1"/>
</dbReference>
<feature type="domain" description="WWE" evidence="5">
    <location>
        <begin position="3"/>
        <end position="89"/>
    </location>
</feature>
<proteinExistence type="inferred from homology"/>
<evidence type="ECO:0000256" key="1">
    <source>
        <dbReference type="ARBA" id="ARBA00004123"/>
    </source>
</evidence>
<dbReference type="InterPro" id="IPR037197">
    <property type="entry name" value="WWE_dom_sf"/>
</dbReference>
<evidence type="ECO:0000256" key="4">
    <source>
        <dbReference type="RuleBase" id="RU362114"/>
    </source>
</evidence>
<dbReference type="GO" id="GO:1990404">
    <property type="term" value="F:NAD+-protein mono-ADP-ribosyltransferase activity"/>
    <property type="evidence" value="ECO:0007669"/>
    <property type="project" value="TreeGrafter"/>
</dbReference>
<accession>A0A9Q1DGG3</accession>
<dbReference type="PROSITE" id="PS51059">
    <property type="entry name" value="PARP_CATALYTIC"/>
    <property type="match status" value="1"/>
</dbReference>
<comment type="caution">
    <text evidence="7">The sequence shown here is derived from an EMBL/GenBank/DDBJ whole genome shotgun (WGS) entry which is preliminary data.</text>
</comment>
<evidence type="ECO:0000256" key="3">
    <source>
        <dbReference type="ARBA" id="ARBA00024347"/>
    </source>
</evidence>
<evidence type="ECO:0000313" key="8">
    <source>
        <dbReference type="Proteomes" id="UP001152803"/>
    </source>
</evidence>
<keyword evidence="8" id="KW-1185">Reference proteome</keyword>
<keyword evidence="4" id="KW-0328">Glycosyltransferase</keyword>
<evidence type="ECO:0000256" key="2">
    <source>
        <dbReference type="ARBA" id="ARBA00023242"/>
    </source>
</evidence>
<evidence type="ECO:0000313" key="7">
    <source>
        <dbReference type="EMBL" id="KAJ8269266.1"/>
    </source>
</evidence>
<dbReference type="PROSITE" id="PS50918">
    <property type="entry name" value="WWE"/>
    <property type="match status" value="1"/>
</dbReference>
<name>A0A9Q1DGG3_CONCO</name>
<dbReference type="PANTHER" id="PTHR45740:SF4">
    <property type="entry name" value="PROTEIN MONO-ADP-RIBOSYLTRANSFERASE PARP11"/>
    <property type="match status" value="1"/>
</dbReference>
<dbReference type="Proteomes" id="UP001152803">
    <property type="component" value="Unassembled WGS sequence"/>
</dbReference>
<dbReference type="Gene3D" id="3.90.228.10">
    <property type="match status" value="1"/>
</dbReference>
<keyword evidence="4" id="KW-0808">Transferase</keyword>
<dbReference type="Pfam" id="PF00644">
    <property type="entry name" value="PARP"/>
    <property type="match status" value="1"/>
</dbReference>
<dbReference type="EMBL" id="JAFJMO010000008">
    <property type="protein sequence ID" value="KAJ8269266.1"/>
    <property type="molecule type" value="Genomic_DNA"/>
</dbReference>
<evidence type="ECO:0000259" key="5">
    <source>
        <dbReference type="PROSITE" id="PS50918"/>
    </source>
</evidence>
<dbReference type="SUPFAM" id="SSF117839">
    <property type="entry name" value="WWE domain"/>
    <property type="match status" value="1"/>
</dbReference>
<gene>
    <name evidence="7" type="ORF">COCON_G00118730</name>
</gene>
<keyword evidence="4" id="KW-0520">NAD</keyword>